<dbReference type="InterPro" id="IPR000644">
    <property type="entry name" value="CBS_dom"/>
</dbReference>
<evidence type="ECO:0000313" key="16">
    <source>
        <dbReference type="Proteomes" id="UP000823982"/>
    </source>
</evidence>
<dbReference type="Gene3D" id="3.10.580.10">
    <property type="entry name" value="CBS-domain"/>
    <property type="match status" value="1"/>
</dbReference>
<evidence type="ECO:0000256" key="1">
    <source>
        <dbReference type="ARBA" id="ARBA00004651"/>
    </source>
</evidence>
<sequence>MVGQLILQVVLILLNAFFAATEIAVISLNEKKVKARAEDGDKKAKTMLKMIEEPTRFLSTIQIVITLAGLLGAAFAADNFAEGLSNAIVEAFNIPREQAGIINTAAVVLITIILSFFTLVLGELVPKRVAMKYKEKLSEAVCGIIAGLATILKPIIWLLTVSTNGILRLFGIDPHEKEDPVSEEDIVLMLDAGADEGSLDQSDITYIKNVFKLDGMTAEDVMTPRRAMVLISEDAPAQDIVSVIENEGYSRIPVYSETTDNIVGILYARDFLLKYQRPGFKLSDVMFQPTFVPETAHLDALFKDMQKEHNHIVVVVNEYGETAGIVTMEDILEEIVGDIWDESDEEVDDFTPLGDDLYSVRCSANIEDFFEFFNLEPDEETEVTTVNGWIIEKTGVIPEVGDSFDYEHLTITVTKADDLMTHEITVKVHERAGEGEAQEESGEDKGEKSEKADKSEKSDKSEKGDKSDEG</sequence>
<dbReference type="SUPFAM" id="SSF54631">
    <property type="entry name" value="CBS-domain pair"/>
    <property type="match status" value="1"/>
</dbReference>
<dbReference type="Pfam" id="PF01595">
    <property type="entry name" value="CNNM"/>
    <property type="match status" value="1"/>
</dbReference>
<dbReference type="InterPro" id="IPR044751">
    <property type="entry name" value="Ion_transp-like_CBS"/>
</dbReference>
<evidence type="ECO:0000256" key="12">
    <source>
        <dbReference type="SAM" id="Phobius"/>
    </source>
</evidence>
<evidence type="ECO:0000256" key="7">
    <source>
        <dbReference type="ARBA" id="ARBA00023122"/>
    </source>
</evidence>
<evidence type="ECO:0000256" key="2">
    <source>
        <dbReference type="ARBA" id="ARBA00006337"/>
    </source>
</evidence>
<reference evidence="15" key="2">
    <citation type="journal article" date="2021" name="PeerJ">
        <title>Extensive microbial diversity within the chicken gut microbiome revealed by metagenomics and culture.</title>
        <authorList>
            <person name="Gilroy R."/>
            <person name="Ravi A."/>
            <person name="Getino M."/>
            <person name="Pursley I."/>
            <person name="Horton D.L."/>
            <person name="Alikhan N.F."/>
            <person name="Baker D."/>
            <person name="Gharbi K."/>
            <person name="Hall N."/>
            <person name="Watson M."/>
            <person name="Adriaenssens E.M."/>
            <person name="Foster-Nyarko E."/>
            <person name="Jarju S."/>
            <person name="Secka A."/>
            <person name="Antonio M."/>
            <person name="Oren A."/>
            <person name="Chaudhuri R.R."/>
            <person name="La Ragione R."/>
            <person name="Hildebrand F."/>
            <person name="Pallen M.J."/>
        </authorList>
    </citation>
    <scope>NUCLEOTIDE SEQUENCE</scope>
    <source>
        <strain evidence="15">CHK157-1446</strain>
    </source>
</reference>
<feature type="transmembrane region" description="Helical" evidence="12">
    <location>
        <begin position="57"/>
        <end position="77"/>
    </location>
</feature>
<comment type="similarity">
    <text evidence="2">Belongs to the UPF0053 family.</text>
</comment>
<evidence type="ECO:0000256" key="3">
    <source>
        <dbReference type="ARBA" id="ARBA00022475"/>
    </source>
</evidence>
<keyword evidence="5" id="KW-0677">Repeat</keyword>
<feature type="transmembrane region" description="Helical" evidence="12">
    <location>
        <begin position="137"/>
        <end position="159"/>
    </location>
</feature>
<proteinExistence type="inferred from homology"/>
<keyword evidence="3" id="KW-1003">Cell membrane</keyword>
<evidence type="ECO:0000256" key="10">
    <source>
        <dbReference type="PROSITE-ProRule" id="PRU01193"/>
    </source>
</evidence>
<dbReference type="SMART" id="SM00116">
    <property type="entry name" value="CBS"/>
    <property type="match status" value="2"/>
</dbReference>
<feature type="transmembrane region" description="Helical" evidence="12">
    <location>
        <begin position="6"/>
        <end position="28"/>
    </location>
</feature>
<evidence type="ECO:0000256" key="5">
    <source>
        <dbReference type="ARBA" id="ARBA00022737"/>
    </source>
</evidence>
<dbReference type="PROSITE" id="PS51846">
    <property type="entry name" value="CNNM"/>
    <property type="match status" value="1"/>
</dbReference>
<dbReference type="Pfam" id="PF03471">
    <property type="entry name" value="CorC_HlyC"/>
    <property type="match status" value="1"/>
</dbReference>
<feature type="domain" description="CBS" evidence="13">
    <location>
        <begin position="285"/>
        <end position="342"/>
    </location>
</feature>
<feature type="domain" description="CBS" evidence="13">
    <location>
        <begin position="222"/>
        <end position="282"/>
    </location>
</feature>
<dbReference type="CDD" id="cd04590">
    <property type="entry name" value="CBS_pair_CorC_HlyC_assoc"/>
    <property type="match status" value="1"/>
</dbReference>
<dbReference type="AlphaFoldDB" id="A0A9D1JI43"/>
<dbReference type="Proteomes" id="UP000823982">
    <property type="component" value="Unassembled WGS sequence"/>
</dbReference>
<dbReference type="FunFam" id="3.10.580.10:FF:000002">
    <property type="entry name" value="Magnesium/cobalt efflux protein CorC"/>
    <property type="match status" value="1"/>
</dbReference>
<keyword evidence="4 10" id="KW-0812">Transmembrane</keyword>
<feature type="compositionally biased region" description="Basic and acidic residues" evidence="11">
    <location>
        <begin position="443"/>
        <end position="470"/>
    </location>
</feature>
<dbReference type="SUPFAM" id="SSF56176">
    <property type="entry name" value="FAD-binding/transporter-associated domain-like"/>
    <property type="match status" value="1"/>
</dbReference>
<name>A0A9D1JI43_9FIRM</name>
<evidence type="ECO:0000256" key="6">
    <source>
        <dbReference type="ARBA" id="ARBA00022989"/>
    </source>
</evidence>
<feature type="transmembrane region" description="Helical" evidence="12">
    <location>
        <begin position="101"/>
        <end position="125"/>
    </location>
</feature>
<dbReference type="InterPro" id="IPR016169">
    <property type="entry name" value="FAD-bd_PCMH_sub2"/>
</dbReference>
<dbReference type="PANTHER" id="PTHR43099">
    <property type="entry name" value="UPF0053 PROTEIN YRKA"/>
    <property type="match status" value="1"/>
</dbReference>
<dbReference type="PANTHER" id="PTHR43099:SF5">
    <property type="entry name" value="HLYC_CORC FAMILY TRANSPORTER"/>
    <property type="match status" value="1"/>
</dbReference>
<dbReference type="GO" id="GO:0005886">
    <property type="term" value="C:plasma membrane"/>
    <property type="evidence" value="ECO:0007669"/>
    <property type="project" value="UniProtKB-SubCell"/>
</dbReference>
<keyword evidence="6 10" id="KW-1133">Transmembrane helix</keyword>
<dbReference type="InterPro" id="IPR046342">
    <property type="entry name" value="CBS_dom_sf"/>
</dbReference>
<dbReference type="InterPro" id="IPR036318">
    <property type="entry name" value="FAD-bd_PCMH-like_sf"/>
</dbReference>
<keyword evidence="8 10" id="KW-0472">Membrane</keyword>
<dbReference type="GO" id="GO:0050660">
    <property type="term" value="F:flavin adenine dinucleotide binding"/>
    <property type="evidence" value="ECO:0007669"/>
    <property type="project" value="InterPro"/>
</dbReference>
<dbReference type="InterPro" id="IPR005170">
    <property type="entry name" value="Transptr-assoc_dom"/>
</dbReference>
<keyword evidence="7 9" id="KW-0129">CBS domain</keyword>
<protein>
    <submittedName>
        <fullName evidence="15">HlyC/CorC family transporter</fullName>
    </submittedName>
</protein>
<evidence type="ECO:0000256" key="11">
    <source>
        <dbReference type="SAM" id="MobiDB-lite"/>
    </source>
</evidence>
<accession>A0A9D1JI43</accession>
<evidence type="ECO:0000256" key="9">
    <source>
        <dbReference type="PROSITE-ProRule" id="PRU00703"/>
    </source>
</evidence>
<organism evidence="15 16">
    <name type="scientific">Candidatus Faeciplasma gallinarum</name>
    <dbReference type="NCBI Taxonomy" id="2840799"/>
    <lineage>
        <taxon>Bacteria</taxon>
        <taxon>Bacillati</taxon>
        <taxon>Bacillota</taxon>
        <taxon>Clostridia</taxon>
        <taxon>Eubacteriales</taxon>
        <taxon>Oscillospiraceae</taxon>
        <taxon>Oscillospiraceae incertae sedis</taxon>
        <taxon>Candidatus Faeciplasma</taxon>
    </lineage>
</organism>
<reference evidence="15" key="1">
    <citation type="submission" date="2020-10" db="EMBL/GenBank/DDBJ databases">
        <authorList>
            <person name="Gilroy R."/>
        </authorList>
    </citation>
    <scope>NUCLEOTIDE SEQUENCE</scope>
    <source>
        <strain evidence="15">CHK157-1446</strain>
    </source>
</reference>
<comment type="caution">
    <text evidence="15">The sequence shown here is derived from an EMBL/GenBank/DDBJ whole genome shotgun (WGS) entry which is preliminary data.</text>
</comment>
<dbReference type="Gene3D" id="3.30.465.10">
    <property type="match status" value="1"/>
</dbReference>
<feature type="region of interest" description="Disordered" evidence="11">
    <location>
        <begin position="429"/>
        <end position="470"/>
    </location>
</feature>
<dbReference type="Pfam" id="PF00571">
    <property type="entry name" value="CBS"/>
    <property type="match status" value="2"/>
</dbReference>
<evidence type="ECO:0000256" key="8">
    <source>
        <dbReference type="ARBA" id="ARBA00023136"/>
    </source>
</evidence>
<dbReference type="PROSITE" id="PS51371">
    <property type="entry name" value="CBS"/>
    <property type="match status" value="2"/>
</dbReference>
<dbReference type="EMBL" id="DVIR01000030">
    <property type="protein sequence ID" value="HIS24360.1"/>
    <property type="molecule type" value="Genomic_DNA"/>
</dbReference>
<feature type="domain" description="CNNM transmembrane" evidence="14">
    <location>
        <begin position="1"/>
        <end position="203"/>
    </location>
</feature>
<gene>
    <name evidence="15" type="ORF">IAD01_03030</name>
</gene>
<evidence type="ECO:0000259" key="13">
    <source>
        <dbReference type="PROSITE" id="PS51371"/>
    </source>
</evidence>
<comment type="subcellular location">
    <subcellularLocation>
        <location evidence="1">Cell membrane</location>
        <topology evidence="1">Multi-pass membrane protein</topology>
    </subcellularLocation>
</comment>
<evidence type="ECO:0000313" key="15">
    <source>
        <dbReference type="EMBL" id="HIS24360.1"/>
    </source>
</evidence>
<dbReference type="InterPro" id="IPR002550">
    <property type="entry name" value="CNNM"/>
</dbReference>
<evidence type="ECO:0000259" key="14">
    <source>
        <dbReference type="PROSITE" id="PS51846"/>
    </source>
</evidence>
<dbReference type="InterPro" id="IPR051676">
    <property type="entry name" value="UPF0053_domain"/>
</dbReference>
<dbReference type="SMART" id="SM01091">
    <property type="entry name" value="CorC_HlyC"/>
    <property type="match status" value="1"/>
</dbReference>
<evidence type="ECO:0000256" key="4">
    <source>
        <dbReference type="ARBA" id="ARBA00022692"/>
    </source>
</evidence>